<reference evidence="3 4" key="1">
    <citation type="submission" date="2018-06" db="EMBL/GenBank/DDBJ databases">
        <authorList>
            <consortium name="Pathogen Informatics"/>
            <person name="Doyle S."/>
        </authorList>
    </citation>
    <scope>NUCLEOTIDE SEQUENCE [LARGE SCALE GENOMIC DNA]</scope>
    <source>
        <strain evidence="3 4">NCTC11544</strain>
    </source>
</reference>
<evidence type="ECO:0000259" key="2">
    <source>
        <dbReference type="Pfam" id="PF20434"/>
    </source>
</evidence>
<gene>
    <name evidence="3" type="primary">aes</name>
    <name evidence="3" type="ORF">NCTC11544_05399</name>
</gene>
<dbReference type="Proteomes" id="UP000255529">
    <property type="component" value="Unassembled WGS sequence"/>
</dbReference>
<protein>
    <submittedName>
        <fullName evidence="3">Acetyl esterase</fullName>
        <ecNumber evidence="3">3.1.1.-</ecNumber>
    </submittedName>
</protein>
<evidence type="ECO:0000256" key="1">
    <source>
        <dbReference type="ARBA" id="ARBA00022801"/>
    </source>
</evidence>
<evidence type="ECO:0000313" key="4">
    <source>
        <dbReference type="Proteomes" id="UP000255529"/>
    </source>
</evidence>
<keyword evidence="1 3" id="KW-0378">Hydrolase</keyword>
<dbReference type="PANTHER" id="PTHR48081">
    <property type="entry name" value="AB HYDROLASE SUPERFAMILY PROTEIN C4A8.06C"/>
    <property type="match status" value="1"/>
</dbReference>
<dbReference type="InterPro" id="IPR029058">
    <property type="entry name" value="AB_hydrolase_fold"/>
</dbReference>
<dbReference type="PANTHER" id="PTHR48081:SF33">
    <property type="entry name" value="KYNURENINE FORMAMIDASE"/>
    <property type="match status" value="1"/>
</dbReference>
<dbReference type="SUPFAM" id="SSF53474">
    <property type="entry name" value="alpha/beta-Hydrolases"/>
    <property type="match status" value="1"/>
</dbReference>
<dbReference type="AlphaFoldDB" id="A0A380B165"/>
<sequence length="325" mass="36075">MQFISACYAISLFVLGSIKEQTSKPDQADDGQYPQGDNMNMDLLFDDLSVRAVQYNARNSVEDFDACMTQYATLATQAKAQTPGIYDIHYGMGIAERLDLFPAANQPAPLLVFIHGGYWHSQRKEEACSMAASFTRHGVAVATLEYTLQPEATLAEIVREVRSAIAWLYHHASQYGIDPDRIFVSGSSAGGHLSGMLIADDWQHLYQVPVNVIKGALALSGLYDIRPLCDIYVNDWMRLTSEQAATLSPLFMLPEKANAPQILLDVGAKETQGFKNQTLAYYAACREKGLNVTLLEDRHCNHFTLVNELANSDSAMFKRVMAMIM</sequence>
<accession>A0A380B165</accession>
<dbReference type="InterPro" id="IPR050300">
    <property type="entry name" value="GDXG_lipolytic_enzyme"/>
</dbReference>
<dbReference type="EMBL" id="UGYN01000002">
    <property type="protein sequence ID" value="SUI91250.1"/>
    <property type="molecule type" value="Genomic_DNA"/>
</dbReference>
<feature type="domain" description="BD-FAE-like" evidence="2">
    <location>
        <begin position="103"/>
        <end position="197"/>
    </location>
</feature>
<dbReference type="Pfam" id="PF20434">
    <property type="entry name" value="BD-FAE"/>
    <property type="match status" value="1"/>
</dbReference>
<dbReference type="InterPro" id="IPR049492">
    <property type="entry name" value="BD-FAE-like_dom"/>
</dbReference>
<name>A0A380B165_9GAMM</name>
<proteinExistence type="predicted"/>
<dbReference type="EC" id="3.1.1.-" evidence="3"/>
<evidence type="ECO:0000313" key="3">
    <source>
        <dbReference type="EMBL" id="SUI91250.1"/>
    </source>
</evidence>
<dbReference type="Gene3D" id="3.40.50.1820">
    <property type="entry name" value="alpha/beta hydrolase"/>
    <property type="match status" value="1"/>
</dbReference>
<dbReference type="GO" id="GO:0016787">
    <property type="term" value="F:hydrolase activity"/>
    <property type="evidence" value="ECO:0007669"/>
    <property type="project" value="UniProtKB-KW"/>
</dbReference>
<organism evidence="3 4">
    <name type="scientific">Serratia quinivorans</name>
    <dbReference type="NCBI Taxonomy" id="137545"/>
    <lineage>
        <taxon>Bacteria</taxon>
        <taxon>Pseudomonadati</taxon>
        <taxon>Pseudomonadota</taxon>
        <taxon>Gammaproteobacteria</taxon>
        <taxon>Enterobacterales</taxon>
        <taxon>Yersiniaceae</taxon>
        <taxon>Serratia</taxon>
    </lineage>
</organism>